<dbReference type="OrthoDB" id="445601at2759"/>
<reference evidence="1" key="1">
    <citation type="submission" date="2021-02" db="EMBL/GenBank/DDBJ databases">
        <authorList>
            <person name="Dougan E. K."/>
            <person name="Rhodes N."/>
            <person name="Thang M."/>
            <person name="Chan C."/>
        </authorList>
    </citation>
    <scope>NUCLEOTIDE SEQUENCE</scope>
</reference>
<keyword evidence="2" id="KW-1185">Reference proteome</keyword>
<name>A0A812UAA0_9DINO</name>
<evidence type="ECO:0000313" key="1">
    <source>
        <dbReference type="EMBL" id="CAE7567166.1"/>
    </source>
</evidence>
<comment type="caution">
    <text evidence="1">The sequence shown here is derived from an EMBL/GenBank/DDBJ whole genome shotgun (WGS) entry which is preliminary data.</text>
</comment>
<proteinExistence type="predicted"/>
<dbReference type="EMBL" id="CAJNDS010002698">
    <property type="protein sequence ID" value="CAE7567166.1"/>
    <property type="molecule type" value="Genomic_DNA"/>
</dbReference>
<accession>A0A812UAA0</accession>
<protein>
    <submittedName>
        <fullName evidence="1">Wdr65 protein</fullName>
    </submittedName>
</protein>
<gene>
    <name evidence="1" type="primary">Wdr65</name>
    <name evidence="1" type="ORF">SNAT2548_LOCUS32170</name>
</gene>
<dbReference type="Proteomes" id="UP000604046">
    <property type="component" value="Unassembled WGS sequence"/>
</dbReference>
<dbReference type="AlphaFoldDB" id="A0A812UAA0"/>
<sequence>MRQETLAGQVETIGESKALTSRAFGILGLKSPRHKHENLLQDVRDESLKVLHPTNKRLDIVGAPCKFARQLGLWCTIYGLSAVDRLLLTIRDVADAGFDAPAGVDINQLCFFEAKHLYLHQSRKPDLAFTTDGKHLVSLSSMPDSTAQHLAFALLGGMRARTVKLQHRNRGVSYWRWDVEKLMSSHDMQIPVNRLLVNPSTATQFSVGGYSYLRLWDYNPNDHGLNENPSLFPLKQEKQMKAVSNRRGALLGAVRFPLRRVGGQWDIYDRDVEATRKAEETATGWQDGHVFVFEDGELREDS</sequence>
<organism evidence="1 2">
    <name type="scientific">Symbiodinium natans</name>
    <dbReference type="NCBI Taxonomy" id="878477"/>
    <lineage>
        <taxon>Eukaryota</taxon>
        <taxon>Sar</taxon>
        <taxon>Alveolata</taxon>
        <taxon>Dinophyceae</taxon>
        <taxon>Suessiales</taxon>
        <taxon>Symbiodiniaceae</taxon>
        <taxon>Symbiodinium</taxon>
    </lineage>
</organism>
<evidence type="ECO:0000313" key="2">
    <source>
        <dbReference type="Proteomes" id="UP000604046"/>
    </source>
</evidence>